<dbReference type="InterPro" id="IPR016024">
    <property type="entry name" value="ARM-type_fold"/>
</dbReference>
<evidence type="ECO:0000313" key="2">
    <source>
        <dbReference type="Proteomes" id="UP001219525"/>
    </source>
</evidence>
<dbReference type="PANTHER" id="PTHR15430">
    <property type="entry name" value="GLOMULIN"/>
    <property type="match status" value="1"/>
</dbReference>
<dbReference type="AlphaFoldDB" id="A0AAD6VEB4"/>
<dbReference type="PANTHER" id="PTHR15430:SF1">
    <property type="entry name" value="GLOMULIN"/>
    <property type="match status" value="1"/>
</dbReference>
<comment type="caution">
    <text evidence="1">The sequence shown here is derived from an EMBL/GenBank/DDBJ whole genome shotgun (WGS) entry which is preliminary data.</text>
</comment>
<dbReference type="Proteomes" id="UP001219525">
    <property type="component" value="Unassembled WGS sequence"/>
</dbReference>
<keyword evidence="2" id="KW-1185">Reference proteome</keyword>
<sequence>TDPEAVSVAALILSAIQDKNPRVSLDDIYSALCQSRSESHLDPLSILPHVLQSRQPAAKSIISLIGECGSSKEIVIAVQESLERIADDLALEPDEDEIEHESASDQLISLILLCSSGMSYASLFPTGEIRVAIPRLKLRKKSPETIRTLLSQLESTVHLAGPHLSRVQGREIIGSVSQLVLNILSWTGDSNAEDAATCQDMLKRLLDSTISDCSHCIQSSLAQRSFETLYPRLIIRSRVMLGWEGGEEVINDASTAYVSCGRTFADESLPPSPTVAYLVLISHSKTLPSDINQLLSFMLPILVASIQTTHALDEALSLLLRSLHVSHFPVGQQLSPDIAGTLCALLPSLASGHPDEDIRHQAFRILSQTLSLMPPELRIQILKDLTTDTQYPQMRAASVGLVKEALLDALSRENAPNIFASPIFLQVFGPVLLRPEPVDLFHSELSLSDIEDSPEPSRLVECLSLYYILLLRDKSNQTGIRDRDQISNVERTLLGPLRSTLLRWTDDPAASHEHMHAIMPLVSLKTSLERVDSAIANLRLQSLPV</sequence>
<dbReference type="InterPro" id="IPR019516">
    <property type="entry name" value="Glomulin/ALF4"/>
</dbReference>
<dbReference type="GO" id="GO:0005737">
    <property type="term" value="C:cytoplasm"/>
    <property type="evidence" value="ECO:0007669"/>
    <property type="project" value="TreeGrafter"/>
</dbReference>
<protein>
    <submittedName>
        <fullName evidence="1">Uncharacterized protein</fullName>
    </submittedName>
</protein>
<dbReference type="SUPFAM" id="SSF48371">
    <property type="entry name" value="ARM repeat"/>
    <property type="match status" value="1"/>
</dbReference>
<proteinExistence type="predicted"/>
<organism evidence="1 2">
    <name type="scientific">Mycena pura</name>
    <dbReference type="NCBI Taxonomy" id="153505"/>
    <lineage>
        <taxon>Eukaryota</taxon>
        <taxon>Fungi</taxon>
        <taxon>Dikarya</taxon>
        <taxon>Basidiomycota</taxon>
        <taxon>Agaricomycotina</taxon>
        <taxon>Agaricomycetes</taxon>
        <taxon>Agaricomycetidae</taxon>
        <taxon>Agaricales</taxon>
        <taxon>Marasmiineae</taxon>
        <taxon>Mycenaceae</taxon>
        <taxon>Mycena</taxon>
    </lineage>
</organism>
<reference evidence="1" key="1">
    <citation type="submission" date="2023-03" db="EMBL/GenBank/DDBJ databases">
        <title>Massive genome expansion in bonnet fungi (Mycena s.s.) driven by repeated elements and novel gene families across ecological guilds.</title>
        <authorList>
            <consortium name="Lawrence Berkeley National Laboratory"/>
            <person name="Harder C.B."/>
            <person name="Miyauchi S."/>
            <person name="Viragh M."/>
            <person name="Kuo A."/>
            <person name="Thoen E."/>
            <person name="Andreopoulos B."/>
            <person name="Lu D."/>
            <person name="Skrede I."/>
            <person name="Drula E."/>
            <person name="Henrissat B."/>
            <person name="Morin E."/>
            <person name="Kohler A."/>
            <person name="Barry K."/>
            <person name="LaButti K."/>
            <person name="Morin E."/>
            <person name="Salamov A."/>
            <person name="Lipzen A."/>
            <person name="Mereny Z."/>
            <person name="Hegedus B."/>
            <person name="Baldrian P."/>
            <person name="Stursova M."/>
            <person name="Weitz H."/>
            <person name="Taylor A."/>
            <person name="Grigoriev I.V."/>
            <person name="Nagy L.G."/>
            <person name="Martin F."/>
            <person name="Kauserud H."/>
        </authorList>
    </citation>
    <scope>NUCLEOTIDE SEQUENCE</scope>
    <source>
        <strain evidence="1">9144</strain>
    </source>
</reference>
<gene>
    <name evidence="1" type="ORF">GGX14DRAFT_366396</name>
</gene>
<evidence type="ECO:0000313" key="1">
    <source>
        <dbReference type="EMBL" id="KAJ7207212.1"/>
    </source>
</evidence>
<dbReference type="GO" id="GO:0055105">
    <property type="term" value="F:ubiquitin-protein transferase inhibitor activity"/>
    <property type="evidence" value="ECO:0007669"/>
    <property type="project" value="TreeGrafter"/>
</dbReference>
<feature type="non-terminal residue" evidence="1">
    <location>
        <position position="545"/>
    </location>
</feature>
<dbReference type="InterPro" id="IPR013877">
    <property type="entry name" value="YAP-bd/ALF4/Glomulin"/>
</dbReference>
<accession>A0AAD6VEB4</accession>
<dbReference type="Pfam" id="PF08568">
    <property type="entry name" value="Kinetochor_Ybp2"/>
    <property type="match status" value="1"/>
</dbReference>
<name>A0AAD6VEB4_9AGAR</name>
<dbReference type="EMBL" id="JARJCW010000037">
    <property type="protein sequence ID" value="KAJ7207212.1"/>
    <property type="molecule type" value="Genomic_DNA"/>
</dbReference>